<dbReference type="AlphaFoldDB" id="A0A098TN71"/>
<comment type="function">
    <text evidence="6">Catalyzes the transfer of a ribosyl phosphate group from 5-phosphoribose 1-diphosphate to orotate, leading to the formation of orotidine monophosphate (OMP).</text>
</comment>
<dbReference type="UniPathway" id="UPA00070">
    <property type="reaction ID" value="UER00119"/>
</dbReference>
<evidence type="ECO:0000256" key="4">
    <source>
        <dbReference type="ARBA" id="ARBA00022679"/>
    </source>
</evidence>
<reference evidence="8 9" key="1">
    <citation type="journal article" date="2014" name="Mol. Ecol.">
        <title>Evolution of Synechococcus.</title>
        <authorList>
            <person name="Dvorak P."/>
            <person name="Casamatta D."/>
            <person name="Hasler P."/>
            <person name="Poulickova A."/>
            <person name="Ondrej V."/>
            <person name="Sanges R."/>
        </authorList>
    </citation>
    <scope>NUCLEOTIDE SEQUENCE [LARGE SCALE GENOMIC DNA]</scope>
    <source>
        <strain evidence="8 9">CAUP A 1101</strain>
    </source>
</reference>
<evidence type="ECO:0000256" key="5">
    <source>
        <dbReference type="ARBA" id="ARBA00022975"/>
    </source>
</evidence>
<dbReference type="CDD" id="cd06223">
    <property type="entry name" value="PRTases_typeI"/>
    <property type="match status" value="1"/>
</dbReference>
<sequence length="480" mass="53409">MKFCDKLNKSIQFNQSLLYLELAPDPKNWPQQFGSWESAHSHIWGLQEWLQFLIAETADLVCAYRLTLEFYRALGASGLGLLHQTLSAIPPNIPVILDTHHSDPNTSTIFAQMIFATWQVDAVTLNPYIGQDGVTPFLVYPDKGVFILCATANPSIVGLQKYPTTPSPFYLNLVEEAKTWGIPEQLGLEVGGTIDVFSRIRTIAPERLILADELPAELSDLEQFLQAGLTPNGDGLLMPTPDEISAQESPRESLRSLRDGINQIRSTIAQGNPTCSVWFPNVCLLHQHPHKDLILQLYDIGCIHFGEFVQASGATFPYYIDLRTIISHPQVFEQVLAAYANTLKGLHFDRIAGIPYGSLPTATGLGLRLNYPMIFPRKEVKAHGTCRLVEGQFCEGETIVVIDDILITGKSVIEGVKKLQSVGLVVKDVVVLIDHEEGVQEKLERQGYHSHAVLKISEIAQTLYEAGRLEHEQLQLLLKL</sequence>
<dbReference type="InterPro" id="IPR013785">
    <property type="entry name" value="Aldolase_TIM"/>
</dbReference>
<feature type="binding site" description="in other chain" evidence="6">
    <location>
        <position position="378"/>
    </location>
    <ligand>
        <name>5-phospho-alpha-D-ribose 1-diphosphate</name>
        <dbReference type="ChEBI" id="CHEBI:58017"/>
        <note>ligand shared between dimeric partners</note>
    </ligand>
</feature>
<evidence type="ECO:0000256" key="3">
    <source>
        <dbReference type="ARBA" id="ARBA00022676"/>
    </source>
</evidence>
<proteinExistence type="inferred from homology"/>
<dbReference type="InterPro" id="IPR000836">
    <property type="entry name" value="PRTase_dom"/>
</dbReference>
<comment type="cofactor">
    <cofactor evidence="6">
        <name>Mg(2+)</name>
        <dbReference type="ChEBI" id="CHEBI:18420"/>
    </cofactor>
</comment>
<name>A0A098TN71_9CYAN</name>
<comment type="caution">
    <text evidence="8">The sequence shown here is derived from an EMBL/GenBank/DDBJ whole genome shotgun (WGS) entry which is preliminary data.</text>
</comment>
<comment type="catalytic activity">
    <reaction evidence="6">
        <text>orotidine 5'-phosphate + diphosphate = orotate + 5-phospho-alpha-D-ribose 1-diphosphate</text>
        <dbReference type="Rhea" id="RHEA:10380"/>
        <dbReference type="ChEBI" id="CHEBI:30839"/>
        <dbReference type="ChEBI" id="CHEBI:33019"/>
        <dbReference type="ChEBI" id="CHEBI:57538"/>
        <dbReference type="ChEBI" id="CHEBI:58017"/>
        <dbReference type="EC" id="2.4.2.10"/>
    </reaction>
</comment>
<dbReference type="Pfam" id="PF00156">
    <property type="entry name" value="Pribosyltran"/>
    <property type="match status" value="1"/>
</dbReference>
<protein>
    <recommendedName>
        <fullName evidence="2 6">Orotate phosphoribosyltransferase</fullName>
        <shortName evidence="6">OPRT</shortName>
        <shortName evidence="6">OPRTase</shortName>
        <ecNumber evidence="2 6">2.4.2.10</ecNumber>
    </recommendedName>
</protein>
<dbReference type="HAMAP" id="MF_01208">
    <property type="entry name" value="PyrE"/>
    <property type="match status" value="1"/>
</dbReference>
<dbReference type="InterPro" id="IPR004467">
    <property type="entry name" value="Or_phspho_trans_dom"/>
</dbReference>
<keyword evidence="5 6" id="KW-0665">Pyrimidine biosynthesis</keyword>
<keyword evidence="9" id="KW-1185">Reference proteome</keyword>
<feature type="domain" description="Phosphoribosyltransferase" evidence="7">
    <location>
        <begin position="342"/>
        <end position="442"/>
    </location>
</feature>
<organism evidence="8 9">
    <name type="scientific">Neosynechococcus sphagnicola sy1</name>
    <dbReference type="NCBI Taxonomy" id="1497020"/>
    <lineage>
        <taxon>Bacteria</taxon>
        <taxon>Bacillati</taxon>
        <taxon>Cyanobacteriota</taxon>
        <taxon>Cyanophyceae</taxon>
        <taxon>Neosynechococcales</taxon>
        <taxon>Neosynechococcaceae</taxon>
        <taxon>Neosynechococcus</taxon>
    </lineage>
</organism>
<keyword evidence="4 6" id="KW-0808">Transferase</keyword>
<dbReference type="SUPFAM" id="SSF51366">
    <property type="entry name" value="Ribulose-phoshate binding barrel"/>
    <property type="match status" value="1"/>
</dbReference>
<evidence type="ECO:0000259" key="7">
    <source>
        <dbReference type="Pfam" id="PF00156"/>
    </source>
</evidence>
<comment type="similarity">
    <text evidence="6">Belongs to the purine/pyrimidine phosphoribosyltransferase family. PyrE subfamily.</text>
</comment>
<feature type="binding site" evidence="6">
    <location>
        <position position="383"/>
    </location>
    <ligand>
        <name>5-phospho-alpha-D-ribose 1-diphosphate</name>
        <dbReference type="ChEBI" id="CHEBI:58017"/>
        <note>ligand shared between dimeric partners</note>
    </ligand>
</feature>
<feature type="binding site" description="in other chain" evidence="6">
    <location>
        <begin position="403"/>
        <end position="411"/>
    </location>
    <ligand>
        <name>5-phospho-alpha-D-ribose 1-diphosphate</name>
        <dbReference type="ChEBI" id="CHEBI:58017"/>
        <note>ligand shared between dimeric partners</note>
    </ligand>
</feature>
<comment type="pathway">
    <text evidence="1 6">Pyrimidine metabolism; UMP biosynthesis via de novo pathway; UMP from orotate: step 1/2.</text>
</comment>
<dbReference type="PANTHER" id="PTHR19278">
    <property type="entry name" value="OROTATE PHOSPHORIBOSYLTRANSFERASE"/>
    <property type="match status" value="1"/>
</dbReference>
<dbReference type="GO" id="GO:0016829">
    <property type="term" value="F:lyase activity"/>
    <property type="evidence" value="ECO:0007669"/>
    <property type="project" value="UniProtKB-KW"/>
</dbReference>
<dbReference type="OrthoDB" id="9802134at2"/>
<evidence type="ECO:0000256" key="6">
    <source>
        <dbReference type="HAMAP-Rule" id="MF_01208"/>
    </source>
</evidence>
<dbReference type="GO" id="GO:0019856">
    <property type="term" value="P:pyrimidine nucleobase biosynthetic process"/>
    <property type="evidence" value="ECO:0007669"/>
    <property type="project" value="TreeGrafter"/>
</dbReference>
<dbReference type="InterPro" id="IPR029057">
    <property type="entry name" value="PRTase-like"/>
</dbReference>
<comment type="subunit">
    <text evidence="6">Homodimer.</text>
</comment>
<gene>
    <name evidence="6" type="primary">pyrE</name>
    <name evidence="8" type="ORF">DO97_09915</name>
</gene>
<accession>A0A098TN71</accession>
<dbReference type="SUPFAM" id="SSF53271">
    <property type="entry name" value="PRTase-like"/>
    <property type="match status" value="1"/>
</dbReference>
<evidence type="ECO:0000313" key="9">
    <source>
        <dbReference type="Proteomes" id="UP000030170"/>
    </source>
</evidence>
<dbReference type="RefSeq" id="WP_036530682.1">
    <property type="nucleotide sequence ID" value="NZ_JJML01000003.1"/>
</dbReference>
<evidence type="ECO:0000256" key="2">
    <source>
        <dbReference type="ARBA" id="ARBA00011971"/>
    </source>
</evidence>
<keyword evidence="3 6" id="KW-0328">Glycosyltransferase</keyword>
<dbReference type="GO" id="GO:0044205">
    <property type="term" value="P:'de novo' UMP biosynthetic process"/>
    <property type="evidence" value="ECO:0007669"/>
    <property type="project" value="UniProtKB-UniRule"/>
</dbReference>
<dbReference type="EC" id="2.4.2.10" evidence="2 6"/>
<keyword evidence="6" id="KW-0460">Magnesium</keyword>
<dbReference type="GO" id="GO:0000287">
    <property type="term" value="F:magnesium ion binding"/>
    <property type="evidence" value="ECO:0007669"/>
    <property type="project" value="UniProtKB-UniRule"/>
</dbReference>
<keyword evidence="8" id="KW-0456">Lyase</keyword>
<dbReference type="Gene3D" id="3.40.50.2020">
    <property type="match status" value="1"/>
</dbReference>
<comment type="caution">
    <text evidence="6">Lacks conserved residue(s) required for the propagation of feature annotation.</text>
</comment>
<dbReference type="EMBL" id="JJML01000003">
    <property type="protein sequence ID" value="KGF73744.1"/>
    <property type="molecule type" value="Genomic_DNA"/>
</dbReference>
<dbReference type="Proteomes" id="UP000030170">
    <property type="component" value="Unassembled WGS sequence"/>
</dbReference>
<evidence type="ECO:0000313" key="8">
    <source>
        <dbReference type="EMBL" id="KGF73744.1"/>
    </source>
</evidence>
<evidence type="ECO:0000256" key="1">
    <source>
        <dbReference type="ARBA" id="ARBA00004889"/>
    </source>
</evidence>
<dbReference type="GO" id="GO:0004588">
    <property type="term" value="F:orotate phosphoribosyltransferase activity"/>
    <property type="evidence" value="ECO:0007669"/>
    <property type="project" value="UniProtKB-UniRule"/>
</dbReference>
<dbReference type="InterPro" id="IPR011060">
    <property type="entry name" value="RibuloseP-bd_barrel"/>
</dbReference>
<feature type="binding site" evidence="6">
    <location>
        <position position="377"/>
    </location>
    <ligand>
        <name>5-phospho-alpha-D-ribose 1-diphosphate</name>
        <dbReference type="ChEBI" id="CHEBI:58017"/>
        <note>ligand shared between dimeric partners</note>
    </ligand>
</feature>
<feature type="binding site" evidence="6">
    <location>
        <position position="381"/>
    </location>
    <ligand>
        <name>5-phospho-alpha-D-ribose 1-diphosphate</name>
        <dbReference type="ChEBI" id="CHEBI:58017"/>
        <note>ligand shared between dimeric partners</note>
    </ligand>
</feature>
<dbReference type="Gene3D" id="3.20.20.70">
    <property type="entry name" value="Aldolase class I"/>
    <property type="match status" value="1"/>
</dbReference>
<dbReference type="NCBIfam" id="NF004034">
    <property type="entry name" value="PRK05500.1"/>
    <property type="match status" value="1"/>
</dbReference>
<dbReference type="STRING" id="1497020.DO97_09915"/>
<dbReference type="InterPro" id="IPR023031">
    <property type="entry name" value="OPRT"/>
</dbReference>
<dbReference type="NCBIfam" id="TIGR00336">
    <property type="entry name" value="pyrE"/>
    <property type="match status" value="1"/>
</dbReference>
<dbReference type="PANTHER" id="PTHR19278:SF9">
    <property type="entry name" value="URIDINE 5'-MONOPHOSPHATE SYNTHASE"/>
    <property type="match status" value="1"/>
</dbReference>